<dbReference type="Proteomes" id="UP000555564">
    <property type="component" value="Unassembled WGS sequence"/>
</dbReference>
<evidence type="ECO:0000313" key="2">
    <source>
        <dbReference type="Proteomes" id="UP000555564"/>
    </source>
</evidence>
<accession>A0A7X0M6U0</accession>
<evidence type="ECO:0000313" key="1">
    <source>
        <dbReference type="EMBL" id="MBB6472324.1"/>
    </source>
</evidence>
<gene>
    <name evidence="1" type="ORF">BJ992_001755</name>
</gene>
<protein>
    <recommendedName>
        <fullName evidence="3">Immunity protein 35 domain-containing protein</fullName>
    </recommendedName>
</protein>
<name>A0A7X0M6U0_9ACTN</name>
<evidence type="ECO:0008006" key="3">
    <source>
        <dbReference type="Google" id="ProtNLM"/>
    </source>
</evidence>
<dbReference type="RefSeq" id="WP_221474733.1">
    <property type="nucleotide sequence ID" value="NZ_BAAALO010000012.1"/>
</dbReference>
<comment type="caution">
    <text evidence="1">The sequence shown here is derived from an EMBL/GenBank/DDBJ whole genome shotgun (WGS) entry which is preliminary data.</text>
</comment>
<proteinExistence type="predicted"/>
<keyword evidence="2" id="KW-1185">Reference proteome</keyword>
<reference evidence="1 2" key="1">
    <citation type="submission" date="2020-08" db="EMBL/GenBank/DDBJ databases">
        <title>Sequencing the genomes of 1000 actinobacteria strains.</title>
        <authorList>
            <person name="Klenk H.-P."/>
        </authorList>
    </citation>
    <scope>NUCLEOTIDE SEQUENCE [LARGE SCALE GENOMIC DNA]</scope>
    <source>
        <strain evidence="1 2">DSM 44936</strain>
    </source>
</reference>
<dbReference type="AlphaFoldDB" id="A0A7X0M6U0"/>
<organism evidence="1 2">
    <name type="scientific">Sphaerisporangium rubeum</name>
    <dbReference type="NCBI Taxonomy" id="321317"/>
    <lineage>
        <taxon>Bacteria</taxon>
        <taxon>Bacillati</taxon>
        <taxon>Actinomycetota</taxon>
        <taxon>Actinomycetes</taxon>
        <taxon>Streptosporangiales</taxon>
        <taxon>Streptosporangiaceae</taxon>
        <taxon>Sphaerisporangium</taxon>
    </lineage>
</organism>
<sequence length="92" mass="9774">MREISPTQARALAEEYLNGALPAAEATEVGLHSFPSGYIAWPRPPEPPDPGTLPDTIGGACAVIDRHTGDLTIHPLLNPESIADQWPGPSPR</sequence>
<dbReference type="EMBL" id="JACHIU010000001">
    <property type="protein sequence ID" value="MBB6472324.1"/>
    <property type="molecule type" value="Genomic_DNA"/>
</dbReference>